<gene>
    <name evidence="8" type="ORF">BN77_p10034</name>
</gene>
<dbReference type="Gene3D" id="3.40.50.300">
    <property type="entry name" value="P-loop containing nucleotide triphosphate hydrolases"/>
    <property type="match status" value="1"/>
</dbReference>
<keyword evidence="5 6" id="KW-0472">Membrane</keyword>
<dbReference type="GO" id="GO:0005886">
    <property type="term" value="C:plasma membrane"/>
    <property type="evidence" value="ECO:0007669"/>
    <property type="project" value="UniProtKB-SubCell"/>
</dbReference>
<accession>K0Q1E4</accession>
<dbReference type="InterPro" id="IPR003856">
    <property type="entry name" value="LPS_length_determ_N"/>
</dbReference>
<dbReference type="HOGENOM" id="CLU_009912_2_0_5"/>
<dbReference type="Pfam" id="PF02706">
    <property type="entry name" value="Wzz"/>
    <property type="match status" value="1"/>
</dbReference>
<dbReference type="InterPro" id="IPR027417">
    <property type="entry name" value="P-loop_NTPase"/>
</dbReference>
<dbReference type="eggNOG" id="COG3206">
    <property type="taxonomic scope" value="Bacteria"/>
</dbReference>
<evidence type="ECO:0000256" key="1">
    <source>
        <dbReference type="ARBA" id="ARBA00004651"/>
    </source>
</evidence>
<evidence type="ECO:0000313" key="9">
    <source>
        <dbReference type="Proteomes" id="UP000009319"/>
    </source>
</evidence>
<evidence type="ECO:0000259" key="7">
    <source>
        <dbReference type="Pfam" id="PF02706"/>
    </source>
</evidence>
<dbReference type="PANTHER" id="PTHR32309">
    <property type="entry name" value="TYROSINE-PROTEIN KINASE"/>
    <property type="match status" value="1"/>
</dbReference>
<comment type="subcellular location">
    <subcellularLocation>
        <location evidence="1">Cell membrane</location>
        <topology evidence="1">Multi-pass membrane protein</topology>
    </subcellularLocation>
</comment>
<keyword evidence="2" id="KW-1003">Cell membrane</keyword>
<keyword evidence="9" id="KW-1185">Reference proteome</keyword>
<dbReference type="PANTHER" id="PTHR32309:SF13">
    <property type="entry name" value="FERRIC ENTEROBACTIN TRANSPORT PROTEIN FEPE"/>
    <property type="match status" value="1"/>
</dbReference>
<keyword evidence="4 6" id="KW-1133">Transmembrane helix</keyword>
<name>K0Q1E4_9HYPH</name>
<evidence type="ECO:0000256" key="6">
    <source>
        <dbReference type="SAM" id="Phobius"/>
    </source>
</evidence>
<dbReference type="EMBL" id="CANI01000035">
    <property type="protein sequence ID" value="CCM78080.1"/>
    <property type="molecule type" value="Genomic_DNA"/>
</dbReference>
<evidence type="ECO:0000256" key="2">
    <source>
        <dbReference type="ARBA" id="ARBA00022475"/>
    </source>
</evidence>
<dbReference type="STRING" id="1211777.BN77_p10034"/>
<evidence type="ECO:0000313" key="8">
    <source>
        <dbReference type="EMBL" id="CCM78080.1"/>
    </source>
</evidence>
<sequence>MSNQSPTIERTSRLWRLDDPDKGASDGPIALLREMRVLIWKHKFALIACTVIGLVLAGFYARSLPRTYASTATLLLEPRKAAVPGKDVDAPQALDLNRADSELQIIRSERLLSAVFESLDLQSDPELGPQPPSAIEGLLAWARSALGGYGMGLQLPSATAPHSSSVNGKVRNPAADARLEAFSTFAKRLSVRRVGQSYVIEIEYSSIDPTLPARVANAAVSGYIMQAVSFKAEAVRARSEALQGRLDALAAQVNAAGEAMKNGSLPAIPTPDADARVIGAALPPLSPAGPRGLLITLLGGILGFLFGSSWVALSLARDGKITNADELVRETNVPCWGLIPAAGDHNAITGHVLDEKPAYAASIRDLRTSIEIACLALRSERGLVIAVVGSTAGRGISTLCRNLSQIIRGSGRYVTLFRAAETTDQRGEEAHLVAPSLTDAAVLGTSPDQLVFENRHGVAVLPIHSANETANLFVDFRHPRVSRILDAVRLKGDVLLDLPALDQSKDALALATHADVVVLVAILGKTSIGEINSGLQQLRRARAKLVGMAVIGGR</sequence>
<feature type="transmembrane region" description="Helical" evidence="6">
    <location>
        <begin position="292"/>
        <end position="313"/>
    </location>
</feature>
<keyword evidence="3 6" id="KW-0812">Transmembrane</keyword>
<feature type="transmembrane region" description="Helical" evidence="6">
    <location>
        <begin position="44"/>
        <end position="61"/>
    </location>
</feature>
<dbReference type="AlphaFoldDB" id="K0Q1E4"/>
<proteinExistence type="predicted"/>
<evidence type="ECO:0000256" key="5">
    <source>
        <dbReference type="ARBA" id="ARBA00023136"/>
    </source>
</evidence>
<comment type="caution">
    <text evidence="8">The sequence shown here is derived from an EMBL/GenBank/DDBJ whole genome shotgun (WGS) entry which is preliminary data.</text>
</comment>
<evidence type="ECO:0000256" key="3">
    <source>
        <dbReference type="ARBA" id="ARBA00022692"/>
    </source>
</evidence>
<dbReference type="SUPFAM" id="SSF52540">
    <property type="entry name" value="P-loop containing nucleoside triphosphate hydrolases"/>
    <property type="match status" value="1"/>
</dbReference>
<organism evidence="8 9">
    <name type="scientific">Rhizobium mesoamericanum STM3625</name>
    <dbReference type="NCBI Taxonomy" id="1211777"/>
    <lineage>
        <taxon>Bacteria</taxon>
        <taxon>Pseudomonadati</taxon>
        <taxon>Pseudomonadota</taxon>
        <taxon>Alphaproteobacteria</taxon>
        <taxon>Hyphomicrobiales</taxon>
        <taxon>Rhizobiaceae</taxon>
        <taxon>Rhizobium/Agrobacterium group</taxon>
        <taxon>Rhizobium</taxon>
    </lineage>
</organism>
<evidence type="ECO:0000256" key="4">
    <source>
        <dbReference type="ARBA" id="ARBA00022989"/>
    </source>
</evidence>
<reference evidence="8 9" key="1">
    <citation type="journal article" date="2013" name="Genome Announc.">
        <title>Draft Genome Sequence of Rhizobium mesoamericanum STM3625, a Nitrogen-Fixing Symbiont of Mimosa pudica Isolated in French Guiana (South America).</title>
        <authorList>
            <person name="Moulin L."/>
            <person name="Mornico D."/>
            <person name="Melkonian R."/>
            <person name="Klonowska A."/>
        </authorList>
    </citation>
    <scope>NUCLEOTIDE SEQUENCE [LARGE SCALE GENOMIC DNA]</scope>
    <source>
        <strain evidence="8 9">STM3625</strain>
    </source>
</reference>
<dbReference type="GO" id="GO:0004713">
    <property type="term" value="F:protein tyrosine kinase activity"/>
    <property type="evidence" value="ECO:0007669"/>
    <property type="project" value="TreeGrafter"/>
</dbReference>
<feature type="domain" description="Polysaccharide chain length determinant N-terminal" evidence="7">
    <location>
        <begin position="32"/>
        <end position="118"/>
    </location>
</feature>
<dbReference type="Proteomes" id="UP000009319">
    <property type="component" value="Unassembled WGS sequence"/>
</dbReference>
<dbReference type="InterPro" id="IPR050445">
    <property type="entry name" value="Bact_polysacc_biosynth/exp"/>
</dbReference>
<protein>
    <submittedName>
        <fullName evidence="8">Putative exopolysaccharide biosynthesis protein with ATPase domain</fullName>
    </submittedName>
</protein>
<dbReference type="RefSeq" id="WP_007535512.1">
    <property type="nucleotide sequence ID" value="NZ_HF536773.1"/>
</dbReference>